<comment type="caution">
    <text evidence="1">The sequence shown here is derived from an EMBL/GenBank/DDBJ whole genome shotgun (WGS) entry which is preliminary data.</text>
</comment>
<evidence type="ECO:0000313" key="1">
    <source>
        <dbReference type="EMBL" id="VEL21227.1"/>
    </source>
</evidence>
<sequence>MFIQFNSRFQGTPIPDEAEVPNPFYLELIQMISKIQSSLENCDLMLLSGDVILLRDASAASISIILRPSRISNLKFGHSFHNLIDVIYKHPVMVKRANAFFAQPTVHLSSPSDHL</sequence>
<reference evidence="1" key="1">
    <citation type="submission" date="2018-11" db="EMBL/GenBank/DDBJ databases">
        <authorList>
            <consortium name="Pathogen Informatics"/>
        </authorList>
    </citation>
    <scope>NUCLEOTIDE SEQUENCE</scope>
</reference>
<keyword evidence="2" id="KW-1185">Reference proteome</keyword>
<proteinExistence type="predicted"/>
<feature type="non-terminal residue" evidence="1">
    <location>
        <position position="1"/>
    </location>
</feature>
<dbReference type="Proteomes" id="UP000784294">
    <property type="component" value="Unassembled WGS sequence"/>
</dbReference>
<gene>
    <name evidence="1" type="ORF">PXEA_LOCUS14667</name>
</gene>
<evidence type="ECO:0000313" key="2">
    <source>
        <dbReference type="Proteomes" id="UP000784294"/>
    </source>
</evidence>
<name>A0A3S5CHA5_9PLAT</name>
<dbReference type="EMBL" id="CAAALY010050254">
    <property type="protein sequence ID" value="VEL21227.1"/>
    <property type="molecule type" value="Genomic_DNA"/>
</dbReference>
<protein>
    <submittedName>
        <fullName evidence="1">Uncharacterized protein</fullName>
    </submittedName>
</protein>
<organism evidence="1 2">
    <name type="scientific">Protopolystoma xenopodis</name>
    <dbReference type="NCBI Taxonomy" id="117903"/>
    <lineage>
        <taxon>Eukaryota</taxon>
        <taxon>Metazoa</taxon>
        <taxon>Spiralia</taxon>
        <taxon>Lophotrochozoa</taxon>
        <taxon>Platyhelminthes</taxon>
        <taxon>Monogenea</taxon>
        <taxon>Polyopisthocotylea</taxon>
        <taxon>Polystomatidea</taxon>
        <taxon>Polystomatidae</taxon>
        <taxon>Protopolystoma</taxon>
    </lineage>
</organism>
<dbReference type="AlphaFoldDB" id="A0A3S5CHA5"/>
<accession>A0A3S5CHA5</accession>